<dbReference type="EMBL" id="PDXJ01000026">
    <property type="protein sequence ID" value="TND51842.1"/>
    <property type="molecule type" value="Genomic_DNA"/>
</dbReference>
<dbReference type="RefSeq" id="WP_139495292.1">
    <property type="nucleotide sequence ID" value="NZ_CAWORL010000019.1"/>
</dbReference>
<evidence type="ECO:0000313" key="2">
    <source>
        <dbReference type="Proteomes" id="UP000796104"/>
    </source>
</evidence>
<reference evidence="1" key="2">
    <citation type="journal article" date="2019" name="PLoS ONE">
        <title>Identification and characterization of putative Aeromonas spp. T3SS effectors.</title>
        <authorList>
            <person name="Rangel L.T."/>
            <person name="Marden J."/>
            <person name="Colston S."/>
            <person name="Setubal J.C."/>
            <person name="Graf J."/>
            <person name="Gogarten J.P."/>
        </authorList>
    </citation>
    <scope>NUCLEOTIDE SEQUENCE</scope>
    <source>
        <strain evidence="1">BAQ071013-135</strain>
    </source>
</reference>
<comment type="caution">
    <text evidence="1">The sequence shown here is derived from an EMBL/GenBank/DDBJ whole genome shotgun (WGS) entry which is preliminary data.</text>
</comment>
<protein>
    <submittedName>
        <fullName evidence="1">Uncharacterized protein</fullName>
    </submittedName>
</protein>
<proteinExistence type="predicted"/>
<evidence type="ECO:0000313" key="1">
    <source>
        <dbReference type="EMBL" id="TND51842.1"/>
    </source>
</evidence>
<accession>A0AAX2UNQ3</accession>
<dbReference type="Proteomes" id="UP000796104">
    <property type="component" value="Unassembled WGS sequence"/>
</dbReference>
<organism evidence="1 2">
    <name type="scientific">Aeromonas veronii</name>
    <dbReference type="NCBI Taxonomy" id="654"/>
    <lineage>
        <taxon>Bacteria</taxon>
        <taxon>Pseudomonadati</taxon>
        <taxon>Pseudomonadota</taxon>
        <taxon>Gammaproteobacteria</taxon>
        <taxon>Aeromonadales</taxon>
        <taxon>Aeromonadaceae</taxon>
        <taxon>Aeromonas</taxon>
    </lineage>
</organism>
<gene>
    <name evidence="1" type="ORF">CF123_18405</name>
</gene>
<sequence>MTFDPSVKISADERITATVSPATLKTHPDGRITFKNKARLRLCLDRFLLQSAGYPEDTRLSLLGAVRTGESIFVRFKLGKEGKALSNIKVRSGKSELAIHGSVIGDKLPAVRRAKCSFWINKDEDSITISIPTGVKAR</sequence>
<name>A0AAX2UNQ3_AERVE</name>
<dbReference type="AlphaFoldDB" id="A0AAX2UNQ3"/>
<reference evidence="1" key="1">
    <citation type="submission" date="2017-10" db="EMBL/GenBank/DDBJ databases">
        <authorList>
            <person name="Colston S.M."/>
            <person name="Graf J."/>
        </authorList>
    </citation>
    <scope>NUCLEOTIDE SEQUENCE</scope>
    <source>
        <strain evidence="1">BAQ071013-135</strain>
    </source>
</reference>